<dbReference type="Proteomes" id="UP001140087">
    <property type="component" value="Unassembled WGS sequence"/>
</dbReference>
<sequence>MASSASDDEDIAFGSMFEEPEGYLPPPPEDKVELFARRPENVDVGAPADVKVRLLGSHPLWGHYLWNAAKVFAHFLDEHKEIVRGKTVLELGAAGALPSLVAALNGAKRVVITDYPDADLVGNIRQCVALNMPDRLADRSVIVDGYKWGYDIERIGALSGTADGTFDVLILCDLVFNHSEHPGLLKSVAQLLARPAGVAYVFFSHHRPHLAAKDMEFIDRARDELGLCVCRIAEVFTGVMFEVDAGDPHVRGTVHGFRLARPDHPVFGNDGCQLDSYDDYDSEGDYDSEDGLVIETHDFLGNTEDWGENGGDFTKQYNKMRQQAQLQAHLGGARRPAQAGTRGGPTDAAGGGHSKPSINGSVTLKSVDLSKYASRIKLDELTAGGPGGGGSAPGLAGSRKAQGAN</sequence>
<evidence type="ECO:0000313" key="2">
    <source>
        <dbReference type="Proteomes" id="UP001140087"/>
    </source>
</evidence>
<comment type="caution">
    <text evidence="1">The sequence shown here is derived from an EMBL/GenBank/DDBJ whole genome shotgun (WGS) entry which is preliminary data.</text>
</comment>
<protein>
    <submittedName>
        <fullName evidence="1">Protein N-terminal and lysine N-methyltransferase efm7</fullName>
        <ecNumber evidence="1">2.1.1.1</ecNumber>
    </submittedName>
</protein>
<dbReference type="EC" id="2.1.1.1" evidence="1"/>
<evidence type="ECO:0000313" key="1">
    <source>
        <dbReference type="EMBL" id="KAJ2794535.1"/>
    </source>
</evidence>
<organism evidence="1 2">
    <name type="scientific">Coemansia helicoidea</name>
    <dbReference type="NCBI Taxonomy" id="1286919"/>
    <lineage>
        <taxon>Eukaryota</taxon>
        <taxon>Fungi</taxon>
        <taxon>Fungi incertae sedis</taxon>
        <taxon>Zoopagomycota</taxon>
        <taxon>Kickxellomycotina</taxon>
        <taxon>Kickxellomycetes</taxon>
        <taxon>Kickxellales</taxon>
        <taxon>Kickxellaceae</taxon>
        <taxon>Coemansia</taxon>
    </lineage>
</organism>
<feature type="non-terminal residue" evidence="1">
    <location>
        <position position="405"/>
    </location>
</feature>
<keyword evidence="1" id="KW-0808">Transferase</keyword>
<keyword evidence="1" id="KW-0489">Methyltransferase</keyword>
<keyword evidence="2" id="KW-1185">Reference proteome</keyword>
<name>A0ACC1KT76_9FUNG</name>
<dbReference type="EMBL" id="JANBUN010002476">
    <property type="protein sequence ID" value="KAJ2794535.1"/>
    <property type="molecule type" value="Genomic_DNA"/>
</dbReference>
<reference evidence="1" key="1">
    <citation type="submission" date="2022-07" db="EMBL/GenBank/DDBJ databases">
        <title>Phylogenomic reconstructions and comparative analyses of Kickxellomycotina fungi.</title>
        <authorList>
            <person name="Reynolds N.K."/>
            <person name="Stajich J.E."/>
            <person name="Barry K."/>
            <person name="Grigoriev I.V."/>
            <person name="Crous P."/>
            <person name="Smith M.E."/>
        </authorList>
    </citation>
    <scope>NUCLEOTIDE SEQUENCE</scope>
    <source>
        <strain evidence="1">BCRC 34780</strain>
    </source>
</reference>
<proteinExistence type="predicted"/>
<gene>
    <name evidence="1" type="primary">EFM7</name>
    <name evidence="1" type="ORF">H4R21_005464</name>
</gene>
<accession>A0ACC1KT76</accession>